<dbReference type="PANTHER" id="PTHR15162:SF7">
    <property type="entry name" value="SUCCINYLGLUTAMATE DESUCCINYLASE"/>
    <property type="match status" value="1"/>
</dbReference>
<dbReference type="Gene3D" id="3.40.630.10">
    <property type="entry name" value="Zn peptidases"/>
    <property type="match status" value="1"/>
</dbReference>
<feature type="domain" description="AstE/AspA barrel-sandwich hybrid" evidence="6">
    <location>
        <begin position="209"/>
        <end position="290"/>
    </location>
</feature>
<dbReference type="InterPro" id="IPR050178">
    <property type="entry name" value="AspA/AstE_fam"/>
</dbReference>
<dbReference type="InterPro" id="IPR007036">
    <property type="entry name" value="Aste_AspA_hybrid_dom"/>
</dbReference>
<dbReference type="Gene3D" id="2.20.25.160">
    <property type="match status" value="1"/>
</dbReference>
<reference evidence="8 9" key="1">
    <citation type="journal article" date="2013" name="Int. J. Syst. Evol. Microbiol.">
        <title>Celerinatantimonas yamalensis sp. nov., a cold-adapted diazotrophic bacterium from a cold permafrost brine.</title>
        <authorList>
            <person name="Shcherbakova V."/>
            <person name="Chuvilskaya N."/>
            <person name="Rivkina E."/>
            <person name="Demidov N."/>
            <person name="Uchaeva V."/>
            <person name="Suetin S."/>
            <person name="Suzina N."/>
            <person name="Gilichinsky D."/>
        </authorList>
    </citation>
    <scope>NUCLEOTIDE SEQUENCE [LARGE SCALE GENOMIC DNA]</scope>
    <source>
        <strain evidence="8 9">C7</strain>
    </source>
</reference>
<feature type="domain" description="Succinylglutamate desuccinylase/Aspartoacylase catalytic" evidence="7">
    <location>
        <begin position="4"/>
        <end position="194"/>
    </location>
</feature>
<dbReference type="Proteomes" id="UP001629953">
    <property type="component" value="Unassembled WGS sequence"/>
</dbReference>
<evidence type="ECO:0000259" key="7">
    <source>
        <dbReference type="Pfam" id="PF24827"/>
    </source>
</evidence>
<dbReference type="CDD" id="cd06909">
    <property type="entry name" value="M14_ASPA"/>
    <property type="match status" value="1"/>
</dbReference>
<keyword evidence="4 8" id="KW-0378">Hydrolase</keyword>
<accession>A0ABW9G9R9</accession>
<proteinExistence type="inferred from homology"/>
<evidence type="ECO:0000256" key="1">
    <source>
        <dbReference type="ARBA" id="ARBA00001947"/>
    </source>
</evidence>
<keyword evidence="9" id="KW-1185">Reference proteome</keyword>
<evidence type="ECO:0000256" key="2">
    <source>
        <dbReference type="ARBA" id="ARBA00006173"/>
    </source>
</evidence>
<dbReference type="SUPFAM" id="SSF53187">
    <property type="entry name" value="Zn-dependent exopeptidases"/>
    <property type="match status" value="1"/>
</dbReference>
<dbReference type="PANTHER" id="PTHR15162">
    <property type="entry name" value="ASPARTOACYLASE"/>
    <property type="match status" value="1"/>
</dbReference>
<evidence type="ECO:0000256" key="5">
    <source>
        <dbReference type="ARBA" id="ARBA00022833"/>
    </source>
</evidence>
<dbReference type="HAMAP" id="MF_00704">
    <property type="entry name" value="Aspartoacylase"/>
    <property type="match status" value="1"/>
</dbReference>
<dbReference type="PIRSF" id="PIRSF018001">
    <property type="entry name" value="Aspartoacylase"/>
    <property type="match status" value="1"/>
</dbReference>
<comment type="similarity">
    <text evidence="2">Belongs to the AspA/AstE family. Aspartoacylase subfamily.</text>
</comment>
<dbReference type="Pfam" id="PF04952">
    <property type="entry name" value="AstE_AspA_hybrid"/>
    <property type="match status" value="1"/>
</dbReference>
<evidence type="ECO:0000313" key="9">
    <source>
        <dbReference type="Proteomes" id="UP001629953"/>
    </source>
</evidence>
<dbReference type="EC" id="3.5.1.15" evidence="8"/>
<dbReference type="EMBL" id="JBEQCT010000007">
    <property type="protein sequence ID" value="MFM2486262.1"/>
    <property type="molecule type" value="Genomic_DNA"/>
</dbReference>
<dbReference type="NCBIfam" id="NF002601">
    <property type="entry name" value="PRK02259.1"/>
    <property type="match status" value="1"/>
</dbReference>
<dbReference type="Pfam" id="PF24827">
    <property type="entry name" value="AstE_AspA_cat"/>
    <property type="match status" value="1"/>
</dbReference>
<dbReference type="GO" id="GO:0019807">
    <property type="term" value="F:aspartoacylase activity"/>
    <property type="evidence" value="ECO:0007669"/>
    <property type="project" value="UniProtKB-EC"/>
</dbReference>
<evidence type="ECO:0000256" key="3">
    <source>
        <dbReference type="ARBA" id="ARBA00022723"/>
    </source>
</evidence>
<evidence type="ECO:0000256" key="4">
    <source>
        <dbReference type="ARBA" id="ARBA00022801"/>
    </source>
</evidence>
<evidence type="ECO:0000259" key="6">
    <source>
        <dbReference type="Pfam" id="PF04952"/>
    </source>
</evidence>
<comment type="caution">
    <text evidence="8">The sequence shown here is derived from an EMBL/GenBank/DDBJ whole genome shotgun (WGS) entry which is preliminary data.</text>
</comment>
<keyword evidence="5" id="KW-0862">Zinc</keyword>
<dbReference type="InterPro" id="IPR016708">
    <property type="entry name" value="Aspartoacylase"/>
</dbReference>
<comment type="cofactor">
    <cofactor evidence="1">
        <name>Zn(2+)</name>
        <dbReference type="ChEBI" id="CHEBI:29105"/>
    </cofactor>
</comment>
<gene>
    <name evidence="8" type="ORF">ABUE30_14530</name>
</gene>
<keyword evidence="3" id="KW-0479">Metal-binding</keyword>
<sequence>MTQIKSVAIVGGTHGNEFSGIYLLKKWQQHPEKIARESLSISTLLANPKAFEATKRYLDADLNRQFRTDLLTDPTLGNYEQSRAKAISLYLGHKETPNFDFVLDLHNTTSNMGPCLLLVQQHPMYNLMAGYVKLKMPEVNISRDEDHKSRDEHHLLATMGKFGVIVEVGPQPQGCLRHDILEWMETLTGHILDFLELYNHDQLPQLPESVEAYRFLSEVSVPLDEHGERAAMVHKDLEDNDFKPLKKGDPMYITFDDEVILYQGEQTVYPNFINEAAYYDKNLAMSLSEKVTIDVYSQS</sequence>
<dbReference type="InterPro" id="IPR055438">
    <property type="entry name" value="AstE_AspA_cat"/>
</dbReference>
<protein>
    <submittedName>
        <fullName evidence="8">Aspartoacylase</fullName>
        <ecNumber evidence="8">3.5.1.15</ecNumber>
    </submittedName>
</protein>
<organism evidence="8 9">
    <name type="scientific">Celerinatantimonas yamalensis</name>
    <dbReference type="NCBI Taxonomy" id="559956"/>
    <lineage>
        <taxon>Bacteria</taxon>
        <taxon>Pseudomonadati</taxon>
        <taxon>Pseudomonadota</taxon>
        <taxon>Gammaproteobacteria</taxon>
        <taxon>Celerinatantimonadaceae</taxon>
        <taxon>Celerinatantimonas</taxon>
    </lineage>
</organism>
<name>A0ABW9G9R9_9GAMM</name>
<dbReference type="RefSeq" id="WP_408624547.1">
    <property type="nucleotide sequence ID" value="NZ_JBEQCT010000007.1"/>
</dbReference>
<evidence type="ECO:0000313" key="8">
    <source>
        <dbReference type="EMBL" id="MFM2486262.1"/>
    </source>
</evidence>